<reference evidence="2 3" key="1">
    <citation type="journal article" date="2010" name="Stand. Genomic Sci.">
        <title>Complete genome sequence of Haliangium ochraceum type strain (SMP-2).</title>
        <authorList>
            <consortium name="US DOE Joint Genome Institute (JGI-PGF)"/>
            <person name="Ivanova N."/>
            <person name="Daum C."/>
            <person name="Lang E."/>
            <person name="Abt B."/>
            <person name="Kopitz M."/>
            <person name="Saunders E."/>
            <person name="Lapidus A."/>
            <person name="Lucas S."/>
            <person name="Glavina Del Rio T."/>
            <person name="Nolan M."/>
            <person name="Tice H."/>
            <person name="Copeland A."/>
            <person name="Cheng J.F."/>
            <person name="Chen F."/>
            <person name="Bruce D."/>
            <person name="Goodwin L."/>
            <person name="Pitluck S."/>
            <person name="Mavromatis K."/>
            <person name="Pati A."/>
            <person name="Mikhailova N."/>
            <person name="Chen A."/>
            <person name="Palaniappan K."/>
            <person name="Land M."/>
            <person name="Hauser L."/>
            <person name="Chang Y.J."/>
            <person name="Jeffries C.D."/>
            <person name="Detter J.C."/>
            <person name="Brettin T."/>
            <person name="Rohde M."/>
            <person name="Goker M."/>
            <person name="Bristow J."/>
            <person name="Markowitz V."/>
            <person name="Eisen J.A."/>
            <person name="Hugenholtz P."/>
            <person name="Kyrpides N.C."/>
            <person name="Klenk H.P."/>
        </authorList>
    </citation>
    <scope>NUCLEOTIDE SEQUENCE [LARGE SCALE GENOMIC DNA]</scope>
    <source>
        <strain evidence="3">DSM 14365 / CIP 107738 / JCM 11303 / AJ 13395 / SMP-2</strain>
    </source>
</reference>
<evidence type="ECO:0008006" key="4">
    <source>
        <dbReference type="Google" id="ProtNLM"/>
    </source>
</evidence>
<keyword evidence="1" id="KW-0812">Transmembrane</keyword>
<dbReference type="InterPro" id="IPR021776">
    <property type="entry name" value="ActD"/>
</dbReference>
<dbReference type="RefSeq" id="WP_012827848.1">
    <property type="nucleotide sequence ID" value="NC_013440.1"/>
</dbReference>
<dbReference type="Proteomes" id="UP000001880">
    <property type="component" value="Chromosome"/>
</dbReference>
<dbReference type="PANTHER" id="PTHR40394">
    <property type="entry name" value="LIPOPROTEIN-RELATED"/>
    <property type="match status" value="1"/>
</dbReference>
<evidence type="ECO:0000313" key="2">
    <source>
        <dbReference type="EMBL" id="ACY15240.1"/>
    </source>
</evidence>
<keyword evidence="1" id="KW-0472">Membrane</keyword>
<dbReference type="HOGENOM" id="CLU_094965_0_0_7"/>
<organism evidence="2 3">
    <name type="scientific">Haliangium ochraceum (strain DSM 14365 / JCM 11303 / SMP-2)</name>
    <dbReference type="NCBI Taxonomy" id="502025"/>
    <lineage>
        <taxon>Bacteria</taxon>
        <taxon>Pseudomonadati</taxon>
        <taxon>Myxococcota</taxon>
        <taxon>Polyangia</taxon>
        <taxon>Haliangiales</taxon>
        <taxon>Kofleriaceae</taxon>
        <taxon>Haliangium</taxon>
    </lineage>
</organism>
<gene>
    <name evidence="2" type="ordered locus">Hoch_2711</name>
</gene>
<dbReference type="KEGG" id="hoh:Hoch_2711"/>
<dbReference type="PANTHER" id="PTHR40394:SF2">
    <property type="entry name" value="QUINOL:CYTOCHROME C OXIDOREDUCTASE MEMBRANE PROTEIN"/>
    <property type="match status" value="1"/>
</dbReference>
<accession>D0LN63</accession>
<proteinExistence type="predicted"/>
<keyword evidence="3" id="KW-1185">Reference proteome</keyword>
<sequence length="176" mass="19028">MREGLLAEFATAEALLDALRAVHGRGYRRIDAYAPFPLPAAEPLLVPHRSRLPLIIGAVGLAAAAGAYGLQWLLSVYLYPIDVGARPLHMPLPFLLISFEMGVLFAALSAFFGVLVVAGATRLWHPVFEVEGFERASIDRFFLEIDAGDPLFDERDTAAQLADTGALRVVRVGGEA</sequence>
<protein>
    <recommendedName>
        <fullName evidence="4">Quinol:cytochrome c oxidoreductase membrane protein</fullName>
    </recommendedName>
</protein>
<dbReference type="eggNOG" id="COG2010">
    <property type="taxonomic scope" value="Bacteria"/>
</dbReference>
<evidence type="ECO:0000313" key="3">
    <source>
        <dbReference type="Proteomes" id="UP000001880"/>
    </source>
</evidence>
<keyword evidence="1" id="KW-1133">Transmembrane helix</keyword>
<dbReference type="AlphaFoldDB" id="D0LN63"/>
<dbReference type="STRING" id="502025.Hoch_2711"/>
<feature type="transmembrane region" description="Helical" evidence="1">
    <location>
        <begin position="94"/>
        <end position="118"/>
    </location>
</feature>
<dbReference type="EMBL" id="CP001804">
    <property type="protein sequence ID" value="ACY15240.1"/>
    <property type="molecule type" value="Genomic_DNA"/>
</dbReference>
<dbReference type="Pfam" id="PF11821">
    <property type="entry name" value="ActD"/>
    <property type="match status" value="1"/>
</dbReference>
<evidence type="ECO:0000256" key="1">
    <source>
        <dbReference type="SAM" id="Phobius"/>
    </source>
</evidence>
<name>D0LN63_HALO1</name>
<feature type="transmembrane region" description="Helical" evidence="1">
    <location>
        <begin position="52"/>
        <end position="74"/>
    </location>
</feature>